<evidence type="ECO:0000313" key="2">
    <source>
        <dbReference type="EMBL" id="AUV82815.1"/>
    </source>
</evidence>
<protein>
    <recommendedName>
        <fullName evidence="1">Spondin domain-containing protein</fullName>
    </recommendedName>
</protein>
<organism evidence="2 3">
    <name type="scientific">Salinigranum rubrum</name>
    <dbReference type="NCBI Taxonomy" id="755307"/>
    <lineage>
        <taxon>Archaea</taxon>
        <taxon>Methanobacteriati</taxon>
        <taxon>Methanobacteriota</taxon>
        <taxon>Stenosarchaea group</taxon>
        <taxon>Halobacteria</taxon>
        <taxon>Halobacteriales</taxon>
        <taxon>Haloferacaceae</taxon>
        <taxon>Salinigranum</taxon>
    </lineage>
</organism>
<proteinExistence type="predicted"/>
<dbReference type="Gene3D" id="2.60.40.2130">
    <property type="entry name" value="F-spondin domain"/>
    <property type="match status" value="1"/>
</dbReference>
<evidence type="ECO:0000259" key="1">
    <source>
        <dbReference type="Pfam" id="PF06468"/>
    </source>
</evidence>
<dbReference type="InterPro" id="IPR019546">
    <property type="entry name" value="TAT_signal_bac_arc"/>
</dbReference>
<dbReference type="RefSeq" id="WP_103426504.1">
    <property type="nucleotide sequence ID" value="NZ_CP026309.1"/>
</dbReference>
<dbReference type="InterPro" id="IPR009465">
    <property type="entry name" value="Spondin_N"/>
</dbReference>
<reference evidence="2 3" key="1">
    <citation type="submission" date="2018-01" db="EMBL/GenBank/DDBJ databases">
        <title>Complete genome sequence of Salinigranum rubrum GX10T, an extremely halophilic archaeon isolated from a marine solar saltern.</title>
        <authorList>
            <person name="Han S."/>
        </authorList>
    </citation>
    <scope>NUCLEOTIDE SEQUENCE [LARGE SCALE GENOMIC DNA]</scope>
    <source>
        <strain evidence="2 3">GX10</strain>
    </source>
</reference>
<sequence>MPTDSRLPTSRRAFLAATGAAVGGLALGGTALAQQQEGGQAQGNPWRYRVTVANLTPYQPFTPPAVALHRPTVEVFSVGDPANVAVQEIAENGNLGPLSDLIASTDDIRGAAVGDAPLVPASDPGDTGFSHYAELHLEADPSARYLSFISMLVATNDGFVGLDTVPLPIQRNSSVTYYPQGYDAGTEMNTEMFADLVPPAQALTGENRGVDGTGMSDPDLAEDGVITPHPGISGVGDVPEAFDWPEPAASLVVERIA</sequence>
<dbReference type="InterPro" id="IPR038678">
    <property type="entry name" value="Spondin_N_sf"/>
</dbReference>
<dbReference type="NCBIfam" id="TIGR01409">
    <property type="entry name" value="TAT_signal_seq"/>
    <property type="match status" value="1"/>
</dbReference>
<keyword evidence="3" id="KW-1185">Reference proteome</keyword>
<feature type="domain" description="Spondin" evidence="1">
    <location>
        <begin position="65"/>
        <end position="187"/>
    </location>
</feature>
<dbReference type="Pfam" id="PF06468">
    <property type="entry name" value="Spond_N"/>
    <property type="match status" value="1"/>
</dbReference>
<dbReference type="GeneID" id="35593462"/>
<dbReference type="PROSITE" id="PS51318">
    <property type="entry name" value="TAT"/>
    <property type="match status" value="1"/>
</dbReference>
<evidence type="ECO:0000313" key="3">
    <source>
        <dbReference type="Proteomes" id="UP000236584"/>
    </source>
</evidence>
<dbReference type="OrthoDB" id="350784at2157"/>
<dbReference type="InterPro" id="IPR006311">
    <property type="entry name" value="TAT_signal"/>
</dbReference>
<dbReference type="KEGG" id="srub:C2R22_15180"/>
<dbReference type="EMBL" id="CP026309">
    <property type="protein sequence ID" value="AUV82815.1"/>
    <property type="molecule type" value="Genomic_DNA"/>
</dbReference>
<dbReference type="AlphaFoldDB" id="A0A2I8VLP8"/>
<dbReference type="Proteomes" id="UP000236584">
    <property type="component" value="Chromosome"/>
</dbReference>
<accession>A0A2I8VLP8</accession>
<name>A0A2I8VLP8_9EURY</name>
<dbReference type="NCBIfam" id="NF038123">
    <property type="entry name" value="NF038123_dom"/>
    <property type="match status" value="1"/>
</dbReference>
<gene>
    <name evidence="2" type="ORF">C2R22_15180</name>
</gene>